<comment type="caution">
    <text evidence="1">The sequence shown here is derived from an EMBL/GenBank/DDBJ whole genome shotgun (WGS) entry which is preliminary data.</text>
</comment>
<accession>A0ACC2ETG0</accession>
<reference evidence="2" key="1">
    <citation type="journal article" date="2024" name="Proc. Natl. Acad. Sci. U.S.A.">
        <title>Extraordinary preservation of gene collinearity over three hundred million years revealed in homosporous lycophytes.</title>
        <authorList>
            <person name="Li C."/>
            <person name="Wickell D."/>
            <person name="Kuo L.Y."/>
            <person name="Chen X."/>
            <person name="Nie B."/>
            <person name="Liao X."/>
            <person name="Peng D."/>
            <person name="Ji J."/>
            <person name="Jenkins J."/>
            <person name="Williams M."/>
            <person name="Shu S."/>
            <person name="Plott C."/>
            <person name="Barry K."/>
            <person name="Rajasekar S."/>
            <person name="Grimwood J."/>
            <person name="Han X."/>
            <person name="Sun S."/>
            <person name="Hou Z."/>
            <person name="He W."/>
            <person name="Dai G."/>
            <person name="Sun C."/>
            <person name="Schmutz J."/>
            <person name="Leebens-Mack J.H."/>
            <person name="Li F.W."/>
            <person name="Wang L."/>
        </authorList>
    </citation>
    <scope>NUCLEOTIDE SEQUENCE [LARGE SCALE GENOMIC DNA]</scope>
    <source>
        <strain evidence="2">cv. PW_Plant_1</strain>
    </source>
</reference>
<evidence type="ECO:0000313" key="2">
    <source>
        <dbReference type="Proteomes" id="UP001162992"/>
    </source>
</evidence>
<organism evidence="1 2">
    <name type="scientific">Diphasiastrum complanatum</name>
    <name type="common">Issler's clubmoss</name>
    <name type="synonym">Lycopodium complanatum</name>
    <dbReference type="NCBI Taxonomy" id="34168"/>
    <lineage>
        <taxon>Eukaryota</taxon>
        <taxon>Viridiplantae</taxon>
        <taxon>Streptophyta</taxon>
        <taxon>Embryophyta</taxon>
        <taxon>Tracheophyta</taxon>
        <taxon>Lycopodiopsida</taxon>
        <taxon>Lycopodiales</taxon>
        <taxon>Lycopodiaceae</taxon>
        <taxon>Lycopodioideae</taxon>
        <taxon>Diphasiastrum</taxon>
    </lineage>
</organism>
<proteinExistence type="predicted"/>
<dbReference type="EMBL" id="CM055092">
    <property type="protein sequence ID" value="KAJ7569752.1"/>
    <property type="molecule type" value="Genomic_DNA"/>
</dbReference>
<dbReference type="Proteomes" id="UP001162992">
    <property type="component" value="Chromosome 1"/>
</dbReference>
<sequence length="226" mass="25279">MDKKEVPSLVQGLPFRLAGLLASHNPAHLSSELYRRRRLLKKMVSTPSLSIAFAEGSLLTNYENQDKSCWNVCRVTTPIPGSYPIDSSKFASNLMGLEKEITKPLVNTSALVIVNEEGRIRSKKPDQWGLVAATRDYDDEDGDDSDEEVEGEDDNQGDDDDDNENDDDDDDDEEPGGNGEASDGEDEGEDDEESDEDDDDDEDEDEDEEDDENEEDEEEPPKKKKK</sequence>
<gene>
    <name evidence="1" type="ORF">O6H91_01G092200</name>
</gene>
<protein>
    <submittedName>
        <fullName evidence="1">Uncharacterized protein</fullName>
    </submittedName>
</protein>
<evidence type="ECO:0000313" key="1">
    <source>
        <dbReference type="EMBL" id="KAJ7569752.1"/>
    </source>
</evidence>
<keyword evidence="2" id="KW-1185">Reference proteome</keyword>
<name>A0ACC2ETG0_DIPCM</name>